<evidence type="ECO:0000313" key="2">
    <source>
        <dbReference type="EMBL" id="EXJ59841.1"/>
    </source>
</evidence>
<protein>
    <submittedName>
        <fullName evidence="2">Uncharacterized protein</fullName>
    </submittedName>
</protein>
<dbReference type="EMBL" id="AMGW01000003">
    <property type="protein sequence ID" value="EXJ59841.1"/>
    <property type="molecule type" value="Genomic_DNA"/>
</dbReference>
<accession>W9W5Q4</accession>
<name>W9W5Q4_9EURO</name>
<proteinExistence type="predicted"/>
<organism evidence="2 3">
    <name type="scientific">Cladophialophora yegresii CBS 114405</name>
    <dbReference type="NCBI Taxonomy" id="1182544"/>
    <lineage>
        <taxon>Eukaryota</taxon>
        <taxon>Fungi</taxon>
        <taxon>Dikarya</taxon>
        <taxon>Ascomycota</taxon>
        <taxon>Pezizomycotina</taxon>
        <taxon>Eurotiomycetes</taxon>
        <taxon>Chaetothyriomycetidae</taxon>
        <taxon>Chaetothyriales</taxon>
        <taxon>Herpotrichiellaceae</taxon>
        <taxon>Cladophialophora</taxon>
    </lineage>
</organism>
<dbReference type="VEuPathDB" id="FungiDB:A1O7_03988"/>
<dbReference type="RefSeq" id="XP_007756194.1">
    <property type="nucleotide sequence ID" value="XM_007758004.1"/>
</dbReference>
<dbReference type="HOGENOM" id="CLU_1602501_0_0_1"/>
<feature type="compositionally biased region" description="Polar residues" evidence="1">
    <location>
        <begin position="130"/>
        <end position="155"/>
    </location>
</feature>
<feature type="region of interest" description="Disordered" evidence="1">
    <location>
        <begin position="120"/>
        <end position="165"/>
    </location>
</feature>
<dbReference type="Proteomes" id="UP000019473">
    <property type="component" value="Unassembled WGS sequence"/>
</dbReference>
<dbReference type="GeneID" id="19178579"/>
<evidence type="ECO:0000256" key="1">
    <source>
        <dbReference type="SAM" id="MobiDB-lite"/>
    </source>
</evidence>
<feature type="compositionally biased region" description="Basic residues" evidence="1">
    <location>
        <begin position="156"/>
        <end position="165"/>
    </location>
</feature>
<dbReference type="InterPro" id="IPR009057">
    <property type="entry name" value="Homeodomain-like_sf"/>
</dbReference>
<dbReference type="AlphaFoldDB" id="W9W5Q4"/>
<reference evidence="2 3" key="1">
    <citation type="submission" date="2013-03" db="EMBL/GenBank/DDBJ databases">
        <title>The Genome Sequence of Cladophialophora yegresii CBS 114405.</title>
        <authorList>
            <consortium name="The Broad Institute Genomics Platform"/>
            <person name="Cuomo C."/>
            <person name="de Hoog S."/>
            <person name="Gorbushina A."/>
            <person name="Walker B."/>
            <person name="Young S.K."/>
            <person name="Zeng Q."/>
            <person name="Gargeya S."/>
            <person name="Fitzgerald M."/>
            <person name="Haas B."/>
            <person name="Abouelleil A."/>
            <person name="Allen A.W."/>
            <person name="Alvarado L."/>
            <person name="Arachchi H.M."/>
            <person name="Berlin A.M."/>
            <person name="Chapman S.B."/>
            <person name="Gainer-Dewar J."/>
            <person name="Goldberg J."/>
            <person name="Griggs A."/>
            <person name="Gujja S."/>
            <person name="Hansen M."/>
            <person name="Howarth C."/>
            <person name="Imamovic A."/>
            <person name="Ireland A."/>
            <person name="Larimer J."/>
            <person name="McCowan C."/>
            <person name="Murphy C."/>
            <person name="Pearson M."/>
            <person name="Poon T.W."/>
            <person name="Priest M."/>
            <person name="Roberts A."/>
            <person name="Saif S."/>
            <person name="Shea T."/>
            <person name="Sisk P."/>
            <person name="Sykes S."/>
            <person name="Wortman J."/>
            <person name="Nusbaum C."/>
            <person name="Birren B."/>
        </authorList>
    </citation>
    <scope>NUCLEOTIDE SEQUENCE [LARGE SCALE GENOMIC DNA]</scope>
    <source>
        <strain evidence="2 3">CBS 114405</strain>
    </source>
</reference>
<comment type="caution">
    <text evidence="2">The sequence shown here is derived from an EMBL/GenBank/DDBJ whole genome shotgun (WGS) entry which is preliminary data.</text>
</comment>
<evidence type="ECO:0000313" key="3">
    <source>
        <dbReference type="Proteomes" id="UP000019473"/>
    </source>
</evidence>
<dbReference type="OrthoDB" id="5386133at2759"/>
<sequence>MVSGGSHHRYSDEVRNLVLVQLAAGVKPSDIADALGVSQPFISQVKTRSVIDPEILNRNRRPRGRPPKVPDYALQGVKEYLATYPDAERKAVQHNLKERFGIDVHLTTIGRLVKALQSGKDCRAADSPTIAEQTSSPENHNQIDNTSNSTATSGPSRKRKANNPD</sequence>
<gene>
    <name evidence="2" type="ORF">A1O7_03988</name>
</gene>
<keyword evidence="3" id="KW-1185">Reference proteome</keyword>
<dbReference type="SUPFAM" id="SSF46689">
    <property type="entry name" value="Homeodomain-like"/>
    <property type="match status" value="1"/>
</dbReference>